<feature type="region of interest" description="Disordered" evidence="1">
    <location>
        <begin position="62"/>
        <end position="97"/>
    </location>
</feature>
<sequence>YHSGGREKFDKFIFTELDLRDGPGTENAPTTWRRRTASVLKQPLLEPAGLLLMESGWAKPERETRGHCLVGPPSSGRTMRDRCKEDRAADEGGDPDDPIFGCLNWLLGCGMSPHWGWGGSLNLCGGSRDIG</sequence>
<reference evidence="2 3" key="1">
    <citation type="submission" date="2021-06" db="EMBL/GenBank/DDBJ databases">
        <authorList>
            <person name="Palmer J.M."/>
        </authorList>
    </citation>
    <scope>NUCLEOTIDE SEQUENCE [LARGE SCALE GENOMIC DNA]</scope>
    <source>
        <strain evidence="2 3">AS_MEX2019</strain>
        <tissue evidence="2">Muscle</tissue>
    </source>
</reference>
<evidence type="ECO:0000256" key="1">
    <source>
        <dbReference type="SAM" id="MobiDB-lite"/>
    </source>
</evidence>
<gene>
    <name evidence="2" type="ORF">AMECASPLE_021624</name>
</gene>
<feature type="compositionally biased region" description="Basic and acidic residues" evidence="1">
    <location>
        <begin position="78"/>
        <end position="90"/>
    </location>
</feature>
<dbReference type="EMBL" id="JAHRIP010086516">
    <property type="protein sequence ID" value="MEQ2315380.1"/>
    <property type="molecule type" value="Genomic_DNA"/>
</dbReference>
<evidence type="ECO:0000313" key="3">
    <source>
        <dbReference type="Proteomes" id="UP001469553"/>
    </source>
</evidence>
<feature type="non-terminal residue" evidence="2">
    <location>
        <position position="1"/>
    </location>
</feature>
<organism evidence="2 3">
    <name type="scientific">Ameca splendens</name>
    <dbReference type="NCBI Taxonomy" id="208324"/>
    <lineage>
        <taxon>Eukaryota</taxon>
        <taxon>Metazoa</taxon>
        <taxon>Chordata</taxon>
        <taxon>Craniata</taxon>
        <taxon>Vertebrata</taxon>
        <taxon>Euteleostomi</taxon>
        <taxon>Actinopterygii</taxon>
        <taxon>Neopterygii</taxon>
        <taxon>Teleostei</taxon>
        <taxon>Neoteleostei</taxon>
        <taxon>Acanthomorphata</taxon>
        <taxon>Ovalentaria</taxon>
        <taxon>Atherinomorphae</taxon>
        <taxon>Cyprinodontiformes</taxon>
        <taxon>Goodeidae</taxon>
        <taxon>Ameca</taxon>
    </lineage>
</organism>
<evidence type="ECO:0000313" key="2">
    <source>
        <dbReference type="EMBL" id="MEQ2315380.1"/>
    </source>
</evidence>
<name>A0ABV1AC54_9TELE</name>
<dbReference type="Proteomes" id="UP001469553">
    <property type="component" value="Unassembled WGS sequence"/>
</dbReference>
<accession>A0ABV1AC54</accession>
<comment type="caution">
    <text evidence="2">The sequence shown here is derived from an EMBL/GenBank/DDBJ whole genome shotgun (WGS) entry which is preliminary data.</text>
</comment>
<keyword evidence="3" id="KW-1185">Reference proteome</keyword>
<protein>
    <submittedName>
        <fullName evidence="2">Uncharacterized protein</fullName>
    </submittedName>
</protein>
<proteinExistence type="predicted"/>